<evidence type="ECO:0000256" key="2">
    <source>
        <dbReference type="ARBA" id="ARBA00022723"/>
    </source>
</evidence>
<dbReference type="InterPro" id="IPR032865">
    <property type="entry name" value="Prok-E2_A"/>
</dbReference>
<evidence type="ECO:0000256" key="3">
    <source>
        <dbReference type="ARBA" id="ARBA00022801"/>
    </source>
</evidence>
<dbReference type="AlphaFoldDB" id="A0A2T5FWB8"/>
<evidence type="ECO:0000256" key="5">
    <source>
        <dbReference type="ARBA" id="ARBA00023049"/>
    </source>
</evidence>
<gene>
    <name evidence="8" type="ORF">CLG96_13130</name>
</gene>
<dbReference type="Pfam" id="PF00899">
    <property type="entry name" value="ThiF"/>
    <property type="match status" value="1"/>
</dbReference>
<dbReference type="GO" id="GO:0008237">
    <property type="term" value="F:metallopeptidase activity"/>
    <property type="evidence" value="ECO:0007669"/>
    <property type="project" value="UniProtKB-KW"/>
</dbReference>
<feature type="domain" description="THIF-type NAD/FAD binding fold" evidence="6">
    <location>
        <begin position="351"/>
        <end position="405"/>
    </location>
</feature>
<evidence type="ECO:0000256" key="4">
    <source>
        <dbReference type="ARBA" id="ARBA00022833"/>
    </source>
</evidence>
<reference evidence="8 9" key="1">
    <citation type="submission" date="2017-09" db="EMBL/GenBank/DDBJ databases">
        <title>Sphingomonas panjinensis sp.nov., isolated from oil-contaminated soil.</title>
        <authorList>
            <person name="Wang L."/>
            <person name="Chen L."/>
        </authorList>
    </citation>
    <scope>NUCLEOTIDE SEQUENCE [LARGE SCALE GENOMIC DNA]</scope>
    <source>
        <strain evidence="8 9">FW-11</strain>
    </source>
</reference>
<evidence type="ECO:0000259" key="7">
    <source>
        <dbReference type="Pfam" id="PF14464"/>
    </source>
</evidence>
<dbReference type="GO" id="GO:0046872">
    <property type="term" value="F:metal ion binding"/>
    <property type="evidence" value="ECO:0007669"/>
    <property type="project" value="UniProtKB-KW"/>
</dbReference>
<sequence length="737" mass="81006">MENGGKPAPRSPRVVALIKYIEGSVDYPFARIAALDFSGDSDIVDLLIEPELVQDRAVAISDIEPVRLVFPVRVDGPPSVFSQRADFPLDLVHTNYEPSGDGRCLCIWEENWHDLSRNLTAQRLIERIRDWFSRTASGELHNPDQPLEPMILATSSTLVVPPGHPPTEWHGVVVEDDEDRLTAVLDARPRKNGCRPVPFAIFSLEVEPQVHGALHHRPRDLQRLHDLVGEMGRDLLGTLEAWLFEQLPQGDRVIVLLISIPKRRTADGEVEAWEHWAFSPTEKIESLAQRLGLVERDPDTGRFGRLLTKAPVENLSEIALYGWRVVQRLDHATARLYAGNPADRGVSLVGIGAGAIGSNVMLNTKHAGIGKWTVIDSDINLPHNLVRQIHPDAMTGFPKAETTALLLDTCLAEGGDTHIRANFLAPGAAVEAVREAVGAADLTVDFSASPSVLGAVSDNAEIARAASFFFGPDGRDLVVLAEDKARALRLDEIEAYYFLCAGTDPLLADHLASARTDMVRYANACQDLTRPLPPWQVQALSGIAAGRLLSLLEEEQAVALIWRLEAGSGAVTPMELNLRPVRRHEFDDFRVTVSEAVIETMRRLREQRAPNETGGVLLGSFDLSRRVLHVVAALPAPPDSRQSPTYFIRGAKHLKPLVEGIEARSAGSIVYVGEWHSHPDGAKVEPSDDDEVVFKHLETHLDPTGAPYVMAICGAPETWIRAGWHSWRVGEGAMRHG</sequence>
<comment type="caution">
    <text evidence="8">The sequence shown here is derived from an EMBL/GenBank/DDBJ whole genome shotgun (WGS) entry which is preliminary data.</text>
</comment>
<dbReference type="Gene3D" id="3.40.50.720">
    <property type="entry name" value="NAD(P)-binding Rossmann-like Domain"/>
    <property type="match status" value="1"/>
</dbReference>
<proteinExistence type="predicted"/>
<dbReference type="SUPFAM" id="SSF69572">
    <property type="entry name" value="Activating enzymes of the ubiquitin-like proteins"/>
    <property type="match status" value="1"/>
</dbReference>
<protein>
    <submittedName>
        <fullName evidence="8">Uncharacterized protein</fullName>
    </submittedName>
</protein>
<keyword evidence="2" id="KW-0479">Metal-binding</keyword>
<evidence type="ECO:0000313" key="9">
    <source>
        <dbReference type="Proteomes" id="UP000244162"/>
    </source>
</evidence>
<dbReference type="RefSeq" id="WP_107968426.1">
    <property type="nucleotide sequence ID" value="NZ_NWBU01000010.1"/>
</dbReference>
<dbReference type="InterPro" id="IPR028090">
    <property type="entry name" value="JAB_dom_prok"/>
</dbReference>
<keyword evidence="3" id="KW-0378">Hydrolase</keyword>
<keyword evidence="9" id="KW-1185">Reference proteome</keyword>
<dbReference type="Pfam" id="PF14464">
    <property type="entry name" value="Prok-JAB"/>
    <property type="match status" value="1"/>
</dbReference>
<feature type="domain" description="JAB" evidence="7">
    <location>
        <begin position="595"/>
        <end position="719"/>
    </location>
</feature>
<evidence type="ECO:0000256" key="1">
    <source>
        <dbReference type="ARBA" id="ARBA00022670"/>
    </source>
</evidence>
<dbReference type="GO" id="GO:0008641">
    <property type="term" value="F:ubiquitin-like modifier activating enzyme activity"/>
    <property type="evidence" value="ECO:0007669"/>
    <property type="project" value="InterPro"/>
</dbReference>
<dbReference type="Proteomes" id="UP000244162">
    <property type="component" value="Unassembled WGS sequence"/>
</dbReference>
<dbReference type="InterPro" id="IPR000594">
    <property type="entry name" value="ThiF_NAD_FAD-bd"/>
</dbReference>
<keyword evidence="1" id="KW-0645">Protease</keyword>
<name>A0A2T5FWB8_9SPHN</name>
<dbReference type="Gene3D" id="3.40.140.10">
    <property type="entry name" value="Cytidine Deaminase, domain 2"/>
    <property type="match status" value="1"/>
</dbReference>
<evidence type="ECO:0000259" key="6">
    <source>
        <dbReference type="Pfam" id="PF00899"/>
    </source>
</evidence>
<keyword evidence="5" id="KW-0482">Metalloprotease</keyword>
<evidence type="ECO:0000313" key="8">
    <source>
        <dbReference type="EMBL" id="PTQ10078.1"/>
    </source>
</evidence>
<accession>A0A2T5FWB8</accession>
<organism evidence="8 9">
    <name type="scientific">Sphingomonas oleivorans</name>
    <dbReference type="NCBI Taxonomy" id="1735121"/>
    <lineage>
        <taxon>Bacteria</taxon>
        <taxon>Pseudomonadati</taxon>
        <taxon>Pseudomonadota</taxon>
        <taxon>Alphaproteobacteria</taxon>
        <taxon>Sphingomonadales</taxon>
        <taxon>Sphingomonadaceae</taxon>
        <taxon>Sphingomonas</taxon>
    </lineage>
</organism>
<dbReference type="EMBL" id="NWBU01000010">
    <property type="protein sequence ID" value="PTQ10078.1"/>
    <property type="molecule type" value="Genomic_DNA"/>
</dbReference>
<dbReference type="OrthoDB" id="7848394at2"/>
<dbReference type="Pfam" id="PF14457">
    <property type="entry name" value="Prok-E2_A"/>
    <property type="match status" value="1"/>
</dbReference>
<dbReference type="SUPFAM" id="SSF102712">
    <property type="entry name" value="JAB1/MPN domain"/>
    <property type="match status" value="1"/>
</dbReference>
<keyword evidence="4" id="KW-0862">Zinc</keyword>
<dbReference type="InterPro" id="IPR035985">
    <property type="entry name" value="Ubiquitin-activating_enz"/>
</dbReference>
<dbReference type="GO" id="GO:0006508">
    <property type="term" value="P:proteolysis"/>
    <property type="evidence" value="ECO:0007669"/>
    <property type="project" value="UniProtKB-KW"/>
</dbReference>